<dbReference type="SUPFAM" id="SSF55136">
    <property type="entry name" value="Probable bacterial effector-binding domain"/>
    <property type="match status" value="1"/>
</dbReference>
<organism evidence="3 4">
    <name type="scientific">Dethiosulfovibrio marinus</name>
    <dbReference type="NCBI Taxonomy" id="133532"/>
    <lineage>
        <taxon>Bacteria</taxon>
        <taxon>Thermotogati</taxon>
        <taxon>Synergistota</taxon>
        <taxon>Synergistia</taxon>
        <taxon>Synergistales</taxon>
        <taxon>Dethiosulfovibrionaceae</taxon>
        <taxon>Dethiosulfovibrio</taxon>
    </lineage>
</organism>
<dbReference type="InterPro" id="IPR047057">
    <property type="entry name" value="MerR_fam"/>
</dbReference>
<dbReference type="InterPro" id="IPR011256">
    <property type="entry name" value="Reg_factor_effector_dom_sf"/>
</dbReference>
<dbReference type="SMART" id="SM00422">
    <property type="entry name" value="HTH_MERR"/>
    <property type="match status" value="1"/>
</dbReference>
<evidence type="ECO:0000256" key="1">
    <source>
        <dbReference type="ARBA" id="ARBA00023125"/>
    </source>
</evidence>
<dbReference type="Proteomes" id="UP001200430">
    <property type="component" value="Unassembled WGS sequence"/>
</dbReference>
<dbReference type="Gene3D" id="3.20.80.10">
    <property type="entry name" value="Regulatory factor, effector binding domain"/>
    <property type="match status" value="1"/>
</dbReference>
<dbReference type="InterPro" id="IPR029442">
    <property type="entry name" value="GyrI-like"/>
</dbReference>
<feature type="domain" description="HTH merR-type" evidence="2">
    <location>
        <begin position="4"/>
        <end position="74"/>
    </location>
</feature>
<dbReference type="Pfam" id="PF13411">
    <property type="entry name" value="MerR_1"/>
    <property type="match status" value="1"/>
</dbReference>
<gene>
    <name evidence="3" type="ORF">L2W38_08910</name>
</gene>
<dbReference type="PROSITE" id="PS50937">
    <property type="entry name" value="HTH_MERR_2"/>
    <property type="match status" value="1"/>
</dbReference>
<reference evidence="3 4" key="1">
    <citation type="submission" date="2022-01" db="EMBL/GenBank/DDBJ databases">
        <title>Dethiosulfovibrio faecalis sp. nov., a novel proteolytic, non-sulfur-reducing bacterium isolated from a marine aquaculture solid waste bioreactor.</title>
        <authorList>
            <person name="Grabowski S."/>
            <person name="Apolinario E."/>
            <person name="Schneider N."/>
            <person name="Marshall C.W."/>
            <person name="Sowers K.R."/>
        </authorList>
    </citation>
    <scope>NUCLEOTIDE SEQUENCE [LARGE SCALE GENOMIC DNA]</scope>
    <source>
        <strain evidence="3 4">DSM 12537</strain>
    </source>
</reference>
<keyword evidence="4" id="KW-1185">Reference proteome</keyword>
<proteinExistence type="predicted"/>
<dbReference type="Pfam" id="PF06445">
    <property type="entry name" value="GyrI-like"/>
    <property type="match status" value="1"/>
</dbReference>
<dbReference type="EMBL" id="JAKGUD010000009">
    <property type="protein sequence ID" value="MCF4142939.1"/>
    <property type="molecule type" value="Genomic_DNA"/>
</dbReference>
<dbReference type="CDD" id="cd01107">
    <property type="entry name" value="HTH_BmrR"/>
    <property type="match status" value="1"/>
</dbReference>
<sequence>MSYRMTIGEFSRLSRLSKKALRIYDEQGLLNPVSVDPMTGYRYYAPIQVVESERIRVLRLLDMPLDEIRGFLAERNPEILAERLDNYRGRLERKVSSMRRTLDMLDMLTMKKEEIFVDYKVIVKEMEEMIVISKRLMTALPRIGEDMMAAYGEVCSYMDSLGLSTEGIGVALYHCKEFDPEHMDVEVAMTTDRIVETAQPFECRKLEGCTAASVLHCGPYEGIQTAYGALYDWIGENGYEKTGPDREIYLNCPDTVPSPADLRTEIAVPVIKKA</sequence>
<keyword evidence="1" id="KW-0238">DNA-binding</keyword>
<comment type="caution">
    <text evidence="3">The sequence shown here is derived from an EMBL/GenBank/DDBJ whole genome shotgun (WGS) entry which is preliminary data.</text>
</comment>
<dbReference type="SUPFAM" id="SSF46955">
    <property type="entry name" value="Putative DNA-binding domain"/>
    <property type="match status" value="1"/>
</dbReference>
<dbReference type="Gene3D" id="1.10.1660.10">
    <property type="match status" value="1"/>
</dbReference>
<dbReference type="InterPro" id="IPR000551">
    <property type="entry name" value="MerR-type_HTH_dom"/>
</dbReference>
<dbReference type="PANTHER" id="PTHR30204">
    <property type="entry name" value="REDOX-CYCLING DRUG-SENSING TRANSCRIPTIONAL ACTIVATOR SOXR"/>
    <property type="match status" value="1"/>
</dbReference>
<dbReference type="InterPro" id="IPR010499">
    <property type="entry name" value="AraC_E-bd"/>
</dbReference>
<dbReference type="RefSeq" id="WP_236099656.1">
    <property type="nucleotide sequence ID" value="NZ_JAKGUD010000009.1"/>
</dbReference>
<dbReference type="SMART" id="SM00871">
    <property type="entry name" value="AraC_E_bind"/>
    <property type="match status" value="1"/>
</dbReference>
<dbReference type="PANTHER" id="PTHR30204:SF97">
    <property type="entry name" value="MERR FAMILY REGULATORY PROTEIN"/>
    <property type="match status" value="1"/>
</dbReference>
<name>A0ABS9EP30_9BACT</name>
<evidence type="ECO:0000259" key="2">
    <source>
        <dbReference type="PROSITE" id="PS50937"/>
    </source>
</evidence>
<accession>A0ABS9EP30</accession>
<dbReference type="PROSITE" id="PS00552">
    <property type="entry name" value="HTH_MERR_1"/>
    <property type="match status" value="1"/>
</dbReference>
<evidence type="ECO:0000313" key="3">
    <source>
        <dbReference type="EMBL" id="MCF4142939.1"/>
    </source>
</evidence>
<protein>
    <submittedName>
        <fullName evidence="3">MerR family transcriptional regulator</fullName>
    </submittedName>
</protein>
<dbReference type="InterPro" id="IPR009061">
    <property type="entry name" value="DNA-bd_dom_put_sf"/>
</dbReference>
<evidence type="ECO:0000313" key="4">
    <source>
        <dbReference type="Proteomes" id="UP001200430"/>
    </source>
</evidence>